<evidence type="ECO:0000313" key="2">
    <source>
        <dbReference type="EMBL" id="KNZ47917.1"/>
    </source>
</evidence>
<dbReference type="EMBL" id="LAVV01011325">
    <property type="protein sequence ID" value="KNZ47917.1"/>
    <property type="molecule type" value="Genomic_DNA"/>
</dbReference>
<sequence length="81" mass="9445">KSKLKPRGDFNGKLIGLKPELKSYRVRLDDGRLVTSKNVKFLDFNTKDTHSPDFGELTVEQKIEPRNSLPRARRRSIRNHQ</sequence>
<evidence type="ECO:0000313" key="3">
    <source>
        <dbReference type="Proteomes" id="UP000037035"/>
    </source>
</evidence>
<feature type="compositionally biased region" description="Basic residues" evidence="1">
    <location>
        <begin position="71"/>
        <end position="81"/>
    </location>
</feature>
<dbReference type="VEuPathDB" id="FungiDB:VP01_6045g2"/>
<protein>
    <submittedName>
        <fullName evidence="2">Uncharacterized protein</fullName>
    </submittedName>
</protein>
<comment type="caution">
    <text evidence="2">The sequence shown here is derived from an EMBL/GenBank/DDBJ whole genome shotgun (WGS) entry which is preliminary data.</text>
</comment>
<feature type="region of interest" description="Disordered" evidence="1">
    <location>
        <begin position="59"/>
        <end position="81"/>
    </location>
</feature>
<feature type="non-terminal residue" evidence="2">
    <location>
        <position position="1"/>
    </location>
</feature>
<dbReference type="AlphaFoldDB" id="A0A0L6UI39"/>
<evidence type="ECO:0000256" key="1">
    <source>
        <dbReference type="SAM" id="MobiDB-lite"/>
    </source>
</evidence>
<proteinExistence type="predicted"/>
<keyword evidence="3" id="KW-1185">Reference proteome</keyword>
<name>A0A0L6UI39_9BASI</name>
<gene>
    <name evidence="2" type="ORF">VP01_6045g2</name>
</gene>
<organism evidence="2 3">
    <name type="scientific">Puccinia sorghi</name>
    <dbReference type="NCBI Taxonomy" id="27349"/>
    <lineage>
        <taxon>Eukaryota</taxon>
        <taxon>Fungi</taxon>
        <taxon>Dikarya</taxon>
        <taxon>Basidiomycota</taxon>
        <taxon>Pucciniomycotina</taxon>
        <taxon>Pucciniomycetes</taxon>
        <taxon>Pucciniales</taxon>
        <taxon>Pucciniaceae</taxon>
        <taxon>Puccinia</taxon>
    </lineage>
</organism>
<dbReference type="Proteomes" id="UP000037035">
    <property type="component" value="Unassembled WGS sequence"/>
</dbReference>
<accession>A0A0L6UI39</accession>
<reference evidence="2 3" key="1">
    <citation type="submission" date="2015-08" db="EMBL/GenBank/DDBJ databases">
        <title>Next Generation Sequencing and Analysis of the Genome of Puccinia sorghi L Schw, the Causal Agent of Maize Common Rust.</title>
        <authorList>
            <person name="Rochi L."/>
            <person name="Burguener G."/>
            <person name="Darino M."/>
            <person name="Turjanski A."/>
            <person name="Kreff E."/>
            <person name="Dieguez M.J."/>
            <person name="Sacco F."/>
        </authorList>
    </citation>
    <scope>NUCLEOTIDE SEQUENCE [LARGE SCALE GENOMIC DNA]</scope>
    <source>
        <strain evidence="2 3">RO10H11247</strain>
    </source>
</reference>